<evidence type="ECO:0000313" key="3">
    <source>
        <dbReference type="EnsemblPlants" id="Pp3c18_1300V3.1"/>
    </source>
</evidence>
<dbReference type="OrthoDB" id="1923116at2759"/>
<evidence type="ECO:0000313" key="2">
    <source>
        <dbReference type="EMBL" id="PNR34703.1"/>
    </source>
</evidence>
<dbReference type="RefSeq" id="XP_024401853.1">
    <property type="nucleotide sequence ID" value="XM_024546085.2"/>
</dbReference>
<feature type="transmembrane region" description="Helical" evidence="1">
    <location>
        <begin position="298"/>
        <end position="321"/>
    </location>
</feature>
<dbReference type="RefSeq" id="XP_073396956.1">
    <property type="nucleotide sequence ID" value="XM_073540855.1"/>
</dbReference>
<dbReference type="OMA" id="FRPSRFH"/>
<dbReference type="PANTHER" id="PTHR36802:SF1">
    <property type="entry name" value="OS02G0815400 PROTEIN"/>
    <property type="match status" value="1"/>
</dbReference>
<protein>
    <submittedName>
        <fullName evidence="2 3">Uncharacterized protein</fullName>
    </submittedName>
</protein>
<dbReference type="Proteomes" id="UP000006727">
    <property type="component" value="Chromosome 18"/>
</dbReference>
<reference evidence="3" key="3">
    <citation type="submission" date="2020-12" db="UniProtKB">
        <authorList>
            <consortium name="EnsemblPlants"/>
        </authorList>
    </citation>
    <scope>IDENTIFICATION</scope>
</reference>
<accession>A0A2K1IZJ7</accession>
<reference evidence="2 4" key="2">
    <citation type="journal article" date="2018" name="Plant J.">
        <title>The Physcomitrella patens chromosome-scale assembly reveals moss genome structure and evolution.</title>
        <authorList>
            <person name="Lang D."/>
            <person name="Ullrich K.K."/>
            <person name="Murat F."/>
            <person name="Fuchs J."/>
            <person name="Jenkins J."/>
            <person name="Haas F.B."/>
            <person name="Piednoel M."/>
            <person name="Gundlach H."/>
            <person name="Van Bel M."/>
            <person name="Meyberg R."/>
            <person name="Vives C."/>
            <person name="Morata J."/>
            <person name="Symeonidi A."/>
            <person name="Hiss M."/>
            <person name="Muchero W."/>
            <person name="Kamisugi Y."/>
            <person name="Saleh O."/>
            <person name="Blanc G."/>
            <person name="Decker E.L."/>
            <person name="van Gessel N."/>
            <person name="Grimwood J."/>
            <person name="Hayes R.D."/>
            <person name="Graham S.W."/>
            <person name="Gunter L.E."/>
            <person name="McDaniel S.F."/>
            <person name="Hoernstein S.N.W."/>
            <person name="Larsson A."/>
            <person name="Li F.W."/>
            <person name="Perroud P.F."/>
            <person name="Phillips J."/>
            <person name="Ranjan P."/>
            <person name="Rokshar D.S."/>
            <person name="Rothfels C.J."/>
            <person name="Schneider L."/>
            <person name="Shu S."/>
            <person name="Stevenson D.W."/>
            <person name="Thummler F."/>
            <person name="Tillich M."/>
            <person name="Villarreal Aguilar J.C."/>
            <person name="Widiez T."/>
            <person name="Wong G.K."/>
            <person name="Wymore A."/>
            <person name="Zhang Y."/>
            <person name="Zimmer A.D."/>
            <person name="Quatrano R.S."/>
            <person name="Mayer K.F.X."/>
            <person name="Goodstein D."/>
            <person name="Casacuberta J.M."/>
            <person name="Vandepoele K."/>
            <person name="Reski R."/>
            <person name="Cuming A.C."/>
            <person name="Tuskan G.A."/>
            <person name="Maumus F."/>
            <person name="Salse J."/>
            <person name="Schmutz J."/>
            <person name="Rensing S.A."/>
        </authorList>
    </citation>
    <scope>NUCLEOTIDE SEQUENCE [LARGE SCALE GENOMIC DNA]</scope>
    <source>
        <strain evidence="3 4">cv. Gransden 2004</strain>
    </source>
</reference>
<dbReference type="EMBL" id="ABEU02000018">
    <property type="protein sequence ID" value="PNR34703.1"/>
    <property type="molecule type" value="Genomic_DNA"/>
</dbReference>
<dbReference type="Gramene" id="Pp3c18_1300V3.1">
    <property type="protein sequence ID" value="Pp3c18_1300V3.1"/>
    <property type="gene ID" value="Pp3c18_1300"/>
</dbReference>
<dbReference type="PaxDb" id="3218-PP1S17_382V6.1"/>
<keyword evidence="4" id="KW-1185">Reference proteome</keyword>
<evidence type="ECO:0000313" key="4">
    <source>
        <dbReference type="Proteomes" id="UP000006727"/>
    </source>
</evidence>
<dbReference type="Gramene" id="Pp3c18_1300V3.2">
    <property type="protein sequence ID" value="Pp3c18_1300V3.2"/>
    <property type="gene ID" value="Pp3c18_1300"/>
</dbReference>
<dbReference type="EnsemblPlants" id="Pp3c18_1300V3.2">
    <property type="protein sequence ID" value="Pp3c18_1300V3.2"/>
    <property type="gene ID" value="Pp3c18_1300"/>
</dbReference>
<dbReference type="EnsemblPlants" id="Pp3c18_1300V3.1">
    <property type="protein sequence ID" value="Pp3c18_1300V3.1"/>
    <property type="gene ID" value="Pp3c18_1300"/>
</dbReference>
<sequence>MAVTAAMAARLTVSIPLSSLSSTPRQGLHTLPAASRIAFWRSGLIENVGSASRFTLLHSTATWVRHPKPNRFLRAAQSSTDNKNAKDDNLEITKQRLQELSASLVLPANYFERLPSDLRVDCKDAAFALSNGALNDECGEQAGDLLMQLSRTWERCDTSAAAAVAKQLPTLLDKLPNQSSSQSVGRRFVRAGRFFTATGQYENGELLKIGKALTAAGEAFSVGDLPVTETPVATTKAFKFGDLQLEITAQKAYFGAAVSVVFGLLSWQLTSGLQNQSDNSLQFANDNAFLLATSLRGALLAAGYFCAVLSALTMVGLLVLASTIGKEEK</sequence>
<dbReference type="KEGG" id="ppp:112295004"/>
<dbReference type="RefSeq" id="XP_024401850.1">
    <property type="nucleotide sequence ID" value="XM_024546082.2"/>
</dbReference>
<dbReference type="RefSeq" id="XP_024401851.1">
    <property type="nucleotide sequence ID" value="XM_024546083.2"/>
</dbReference>
<dbReference type="PANTHER" id="PTHR36802">
    <property type="entry name" value="OS02G0815400 PROTEIN"/>
    <property type="match status" value="1"/>
</dbReference>
<keyword evidence="1" id="KW-0812">Transmembrane</keyword>
<keyword evidence="1" id="KW-1133">Transmembrane helix</keyword>
<dbReference type="GeneID" id="112295004"/>
<proteinExistence type="predicted"/>
<evidence type="ECO:0000256" key="1">
    <source>
        <dbReference type="SAM" id="Phobius"/>
    </source>
</evidence>
<dbReference type="FunCoup" id="A0A2K1IZJ7">
    <property type="interactions" value="1808"/>
</dbReference>
<dbReference type="AlphaFoldDB" id="A0A2K1IZJ7"/>
<reference evidence="2 4" key="1">
    <citation type="journal article" date="2008" name="Science">
        <title>The Physcomitrella genome reveals evolutionary insights into the conquest of land by plants.</title>
        <authorList>
            <person name="Rensing S."/>
            <person name="Lang D."/>
            <person name="Zimmer A."/>
            <person name="Terry A."/>
            <person name="Salamov A."/>
            <person name="Shapiro H."/>
            <person name="Nishiyama T."/>
            <person name="Perroud P.-F."/>
            <person name="Lindquist E."/>
            <person name="Kamisugi Y."/>
            <person name="Tanahashi T."/>
            <person name="Sakakibara K."/>
            <person name="Fujita T."/>
            <person name="Oishi K."/>
            <person name="Shin-I T."/>
            <person name="Kuroki Y."/>
            <person name="Toyoda A."/>
            <person name="Suzuki Y."/>
            <person name="Hashimoto A."/>
            <person name="Yamaguchi K."/>
            <person name="Sugano A."/>
            <person name="Kohara Y."/>
            <person name="Fujiyama A."/>
            <person name="Anterola A."/>
            <person name="Aoki S."/>
            <person name="Ashton N."/>
            <person name="Barbazuk W.B."/>
            <person name="Barker E."/>
            <person name="Bennetzen J."/>
            <person name="Bezanilla M."/>
            <person name="Blankenship R."/>
            <person name="Cho S.H."/>
            <person name="Dutcher S."/>
            <person name="Estelle M."/>
            <person name="Fawcett J.A."/>
            <person name="Gundlach H."/>
            <person name="Hanada K."/>
            <person name="Heyl A."/>
            <person name="Hicks K.A."/>
            <person name="Hugh J."/>
            <person name="Lohr M."/>
            <person name="Mayer K."/>
            <person name="Melkozernov A."/>
            <person name="Murata T."/>
            <person name="Nelson D."/>
            <person name="Pils B."/>
            <person name="Prigge M."/>
            <person name="Reiss B."/>
            <person name="Renner T."/>
            <person name="Rombauts S."/>
            <person name="Rushton P."/>
            <person name="Sanderfoot A."/>
            <person name="Schween G."/>
            <person name="Shiu S.-H."/>
            <person name="Stueber K."/>
            <person name="Theodoulou F.L."/>
            <person name="Tu H."/>
            <person name="Van de Peer Y."/>
            <person name="Verrier P.J."/>
            <person name="Waters E."/>
            <person name="Wood A."/>
            <person name="Yang L."/>
            <person name="Cove D."/>
            <person name="Cuming A."/>
            <person name="Hasebe M."/>
            <person name="Lucas S."/>
            <person name="Mishler D.B."/>
            <person name="Reski R."/>
            <person name="Grigoriev I."/>
            <person name="Quatrano R.S."/>
            <person name="Boore J.L."/>
        </authorList>
    </citation>
    <scope>NUCLEOTIDE SEQUENCE [LARGE SCALE GENOMIC DNA]</scope>
    <source>
        <strain evidence="3 4">cv. Gransden 2004</strain>
    </source>
</reference>
<gene>
    <name evidence="3" type="primary">LOC112295004</name>
    <name evidence="2" type="ORF">PHYPA_022601</name>
</gene>
<keyword evidence="1" id="KW-0472">Membrane</keyword>
<organism evidence="2">
    <name type="scientific">Physcomitrium patens</name>
    <name type="common">Spreading-leaved earth moss</name>
    <name type="synonym">Physcomitrella patens</name>
    <dbReference type="NCBI Taxonomy" id="3218"/>
    <lineage>
        <taxon>Eukaryota</taxon>
        <taxon>Viridiplantae</taxon>
        <taxon>Streptophyta</taxon>
        <taxon>Embryophyta</taxon>
        <taxon>Bryophyta</taxon>
        <taxon>Bryophytina</taxon>
        <taxon>Bryopsida</taxon>
        <taxon>Funariidae</taxon>
        <taxon>Funariales</taxon>
        <taxon>Funariaceae</taxon>
        <taxon>Physcomitrium</taxon>
    </lineage>
</organism>
<dbReference type="STRING" id="3218.A0A2K1IZJ7"/>
<name>A0A2K1IZJ7_PHYPA</name>